<protein>
    <submittedName>
        <fullName evidence="13">Translocation protein SEC63 homolog isoform X3</fullName>
    </submittedName>
</protein>
<dbReference type="Pfam" id="PF00226">
    <property type="entry name" value="DnaJ"/>
    <property type="match status" value="1"/>
</dbReference>
<gene>
    <name evidence="13" type="primary">sec63</name>
</gene>
<feature type="domain" description="J" evidence="11">
    <location>
        <begin position="104"/>
        <end position="165"/>
    </location>
</feature>
<keyword evidence="7 10" id="KW-0472">Membrane</keyword>
<dbReference type="PANTHER" id="PTHR24075:SF0">
    <property type="entry name" value="TRANSLOCATION PROTEIN SEC63 HOMOLOG"/>
    <property type="match status" value="1"/>
</dbReference>
<keyword evidence="5" id="KW-0653">Protein transport</keyword>
<dbReference type="Gene3D" id="1.10.3380.10">
    <property type="entry name" value="Sec63 N-terminal domain-like domain"/>
    <property type="match status" value="1"/>
</dbReference>
<name>A0ABM3F1J0_SALSA</name>
<evidence type="ECO:0000256" key="5">
    <source>
        <dbReference type="ARBA" id="ARBA00022927"/>
    </source>
</evidence>
<keyword evidence="8" id="KW-0143">Chaperone</keyword>
<keyword evidence="6 10" id="KW-1133">Transmembrane helix</keyword>
<evidence type="ECO:0000256" key="2">
    <source>
        <dbReference type="ARBA" id="ARBA00022448"/>
    </source>
</evidence>
<comment type="subcellular location">
    <subcellularLocation>
        <location evidence="1">Endoplasmic reticulum membrane</location>
        <topology evidence="1">Multi-pass membrane protein</topology>
    </subcellularLocation>
</comment>
<evidence type="ECO:0000256" key="10">
    <source>
        <dbReference type="SAM" id="Phobius"/>
    </source>
</evidence>
<dbReference type="GeneID" id="106593828"/>
<dbReference type="RefSeq" id="XP_045577175.1">
    <property type="nucleotide sequence ID" value="XM_045721219.1"/>
</dbReference>
<feature type="transmembrane region" description="Helical" evidence="10">
    <location>
        <begin position="77"/>
        <end position="94"/>
    </location>
</feature>
<evidence type="ECO:0000256" key="8">
    <source>
        <dbReference type="ARBA" id="ARBA00023186"/>
    </source>
</evidence>
<dbReference type="SUPFAM" id="SSF158702">
    <property type="entry name" value="Sec63 N-terminal domain-like"/>
    <property type="match status" value="1"/>
</dbReference>
<dbReference type="InterPro" id="IPR001623">
    <property type="entry name" value="DnaJ_domain"/>
</dbReference>
<dbReference type="SUPFAM" id="SSF46565">
    <property type="entry name" value="Chaperone J-domain"/>
    <property type="match status" value="1"/>
</dbReference>
<dbReference type="SMART" id="SM00271">
    <property type="entry name" value="DnaJ"/>
    <property type="match status" value="1"/>
</dbReference>
<keyword evidence="3 10" id="KW-0812">Transmembrane</keyword>
<dbReference type="InterPro" id="IPR036869">
    <property type="entry name" value="J_dom_sf"/>
</dbReference>
<evidence type="ECO:0000256" key="9">
    <source>
        <dbReference type="SAM" id="MobiDB-lite"/>
    </source>
</evidence>
<reference evidence="13" key="1">
    <citation type="submission" date="2025-08" db="UniProtKB">
        <authorList>
            <consortium name="RefSeq"/>
        </authorList>
    </citation>
    <scope>IDENTIFICATION</scope>
</reference>
<feature type="region of interest" description="Disordered" evidence="9">
    <location>
        <begin position="723"/>
        <end position="757"/>
    </location>
</feature>
<dbReference type="Gene3D" id="2.60.40.150">
    <property type="entry name" value="C2 domain"/>
    <property type="match status" value="1"/>
</dbReference>
<proteinExistence type="predicted"/>
<feature type="compositionally biased region" description="Acidic residues" evidence="9">
    <location>
        <begin position="599"/>
        <end position="612"/>
    </location>
</feature>
<dbReference type="SMART" id="SM00973">
    <property type="entry name" value="Sec63"/>
    <property type="match status" value="1"/>
</dbReference>
<dbReference type="Proteomes" id="UP001652741">
    <property type="component" value="Chromosome ssa06"/>
</dbReference>
<evidence type="ECO:0000313" key="13">
    <source>
        <dbReference type="RefSeq" id="XP_045577175.1"/>
    </source>
</evidence>
<organism evidence="12 13">
    <name type="scientific">Salmo salar</name>
    <name type="common">Atlantic salmon</name>
    <dbReference type="NCBI Taxonomy" id="8030"/>
    <lineage>
        <taxon>Eukaryota</taxon>
        <taxon>Metazoa</taxon>
        <taxon>Chordata</taxon>
        <taxon>Craniata</taxon>
        <taxon>Vertebrata</taxon>
        <taxon>Euteleostomi</taxon>
        <taxon>Actinopterygii</taxon>
        <taxon>Neopterygii</taxon>
        <taxon>Teleostei</taxon>
        <taxon>Protacanthopterygii</taxon>
        <taxon>Salmoniformes</taxon>
        <taxon>Salmonidae</taxon>
        <taxon>Salmoninae</taxon>
        <taxon>Salmo</taxon>
    </lineage>
</organism>
<evidence type="ECO:0000313" key="12">
    <source>
        <dbReference type="Proteomes" id="UP001652741"/>
    </source>
</evidence>
<feature type="transmembrane region" description="Helical" evidence="10">
    <location>
        <begin position="190"/>
        <end position="213"/>
    </location>
</feature>
<dbReference type="Gene3D" id="1.10.150.20">
    <property type="entry name" value="5' to 3' exonuclease, C-terminal subdomain"/>
    <property type="match status" value="1"/>
</dbReference>
<evidence type="ECO:0000256" key="1">
    <source>
        <dbReference type="ARBA" id="ARBA00004477"/>
    </source>
</evidence>
<evidence type="ECO:0000259" key="11">
    <source>
        <dbReference type="PROSITE" id="PS50076"/>
    </source>
</evidence>
<dbReference type="PANTHER" id="PTHR24075">
    <property type="entry name" value="SEC63 DOMAIN-CONTAINING"/>
    <property type="match status" value="1"/>
</dbReference>
<dbReference type="CDD" id="cd06257">
    <property type="entry name" value="DnaJ"/>
    <property type="match status" value="1"/>
</dbReference>
<dbReference type="PROSITE" id="PS50076">
    <property type="entry name" value="DNAJ_2"/>
    <property type="match status" value="1"/>
</dbReference>
<keyword evidence="2" id="KW-0813">Transport</keyword>
<evidence type="ECO:0000256" key="6">
    <source>
        <dbReference type="ARBA" id="ARBA00022989"/>
    </source>
</evidence>
<evidence type="ECO:0000256" key="4">
    <source>
        <dbReference type="ARBA" id="ARBA00022824"/>
    </source>
</evidence>
<feature type="compositionally biased region" description="Basic and acidic residues" evidence="9">
    <location>
        <begin position="570"/>
        <end position="598"/>
    </location>
</feature>
<keyword evidence="4" id="KW-0256">Endoplasmic reticulum</keyword>
<evidence type="ECO:0000256" key="3">
    <source>
        <dbReference type="ARBA" id="ARBA00022692"/>
    </source>
</evidence>
<feature type="region of interest" description="Disordered" evidence="9">
    <location>
        <begin position="497"/>
        <end position="612"/>
    </location>
</feature>
<dbReference type="Gene3D" id="1.10.287.110">
    <property type="entry name" value="DnaJ domain"/>
    <property type="match status" value="1"/>
</dbReference>
<dbReference type="SUPFAM" id="SSF81296">
    <property type="entry name" value="E set domains"/>
    <property type="match status" value="1"/>
</dbReference>
<dbReference type="InterPro" id="IPR014756">
    <property type="entry name" value="Ig_E-set"/>
</dbReference>
<dbReference type="InterPro" id="IPR004179">
    <property type="entry name" value="Sec63-dom"/>
</dbReference>
<feature type="transmembrane region" description="Helical" evidence="10">
    <location>
        <begin position="15"/>
        <end position="35"/>
    </location>
</feature>
<dbReference type="PRINTS" id="PR00625">
    <property type="entry name" value="JDOMAIN"/>
</dbReference>
<dbReference type="InterPro" id="IPR035892">
    <property type="entry name" value="C2_domain_sf"/>
</dbReference>
<feature type="compositionally biased region" description="Basic residues" evidence="9">
    <location>
        <begin position="520"/>
        <end position="538"/>
    </location>
</feature>
<evidence type="ECO:0000256" key="7">
    <source>
        <dbReference type="ARBA" id="ARBA00023136"/>
    </source>
</evidence>
<keyword evidence="12" id="KW-1185">Reference proteome</keyword>
<sequence>MAGQQFQYDDSGNTFFYFLTSFVGLIVIPATYYLWPRDQNAEQLRLKSLRKVHGRCLWYRLRLMKAQQSIIPTLKKAALLFGWAVFLLLAYKVSKLDREYQEYNPYEVLGLDQGASVSEIKKQYRLLSLKFHPDKGGDEDLFMRIAKAHSALTNDESRQNWETYGNPDGPRATSFGIALPAWIVDSKNSMLVLLVYGLAFMVILPVVVGTWWYRSIRYSGDQILINTTQLFMHFMYKTPNMNMKRLSMVLTAAFEFDPRSNKEATIRPTDNIQVPQLIRELGNINVKKKEPPFCYPYSLKARVLVMAHLARMEVSDDIEEDQRFVVRKSPALLQEMVNVGCQLTMMANSRGGFHAPRLVSIENCMKLTQMIVQGLQESKSPLLQLPHFEEEHLRYCVSKKYKVRSLQDLVSLKDSDRRSMLRFLGEEKYDEVMAVLASFPSITMDTKLQVLDDEDSNNITAGSIVTVTVTLTRKRMAEVFEKEQNVTPCLVVGEEASTEDAATQGDVSKTKAKVWQNKTKAAKKTKQSKKKKLTKKKPLPLPAAKAKQANGSASGSEVVAVAKEDEEDGSDKGSESEEGEGNKDSPSERDEESDKQSDTEQDEIAGDDEEEWEALQQSIQRRERALLETKSKVTHPVYSLYYPEEKHEWWWLYIADRKDQTLVSMPYHVCTLKDTEEVELKFPAPSKTGNFQYSVILRSDSYLGLDQIRPLKLEVHEAKAVLDNHPQWDIPETEEEDEEQEDSDGIEESEEEDEDND</sequence>
<feature type="compositionally biased region" description="Acidic residues" evidence="9">
    <location>
        <begin position="731"/>
        <end position="757"/>
    </location>
</feature>
<dbReference type="Pfam" id="PF02889">
    <property type="entry name" value="Sec63"/>
    <property type="match status" value="2"/>
</dbReference>
<accession>A0ABM3F1J0</accession>